<organism evidence="6 7">
    <name type="scientific">Saccharopolyspora oryzae</name>
    <dbReference type="NCBI Taxonomy" id="2997343"/>
    <lineage>
        <taxon>Bacteria</taxon>
        <taxon>Bacillati</taxon>
        <taxon>Actinomycetota</taxon>
        <taxon>Actinomycetes</taxon>
        <taxon>Pseudonocardiales</taxon>
        <taxon>Pseudonocardiaceae</taxon>
        <taxon>Saccharopolyspora</taxon>
    </lineage>
</organism>
<keyword evidence="3" id="KW-0804">Transcription</keyword>
<accession>A0ABT4USI7</accession>
<keyword evidence="2" id="KW-0238">DNA-binding</keyword>
<dbReference type="SUPFAM" id="SSF53697">
    <property type="entry name" value="SIS domain"/>
    <property type="match status" value="1"/>
</dbReference>
<evidence type="ECO:0000256" key="1">
    <source>
        <dbReference type="ARBA" id="ARBA00023015"/>
    </source>
</evidence>
<dbReference type="PROSITE" id="PS51464">
    <property type="entry name" value="SIS"/>
    <property type="match status" value="1"/>
</dbReference>
<evidence type="ECO:0000313" key="7">
    <source>
        <dbReference type="Proteomes" id="UP001210380"/>
    </source>
</evidence>
<dbReference type="Proteomes" id="UP001210380">
    <property type="component" value="Unassembled WGS sequence"/>
</dbReference>
<evidence type="ECO:0000256" key="3">
    <source>
        <dbReference type="ARBA" id="ARBA00023163"/>
    </source>
</evidence>
<keyword evidence="7" id="KW-1185">Reference proteome</keyword>
<dbReference type="InterPro" id="IPR035472">
    <property type="entry name" value="RpiR-like_SIS"/>
</dbReference>
<dbReference type="InterPro" id="IPR001347">
    <property type="entry name" value="SIS_dom"/>
</dbReference>
<evidence type="ECO:0000259" key="5">
    <source>
        <dbReference type="PROSITE" id="PS51464"/>
    </source>
</evidence>
<feature type="domain" description="SIS" evidence="5">
    <location>
        <begin position="135"/>
        <end position="277"/>
    </location>
</feature>
<evidence type="ECO:0000256" key="2">
    <source>
        <dbReference type="ARBA" id="ARBA00023125"/>
    </source>
</evidence>
<feature type="domain" description="HTH rpiR-type" evidence="4">
    <location>
        <begin position="12"/>
        <end position="88"/>
    </location>
</feature>
<gene>
    <name evidence="6" type="ORF">OU415_04460</name>
</gene>
<keyword evidence="1" id="KW-0805">Transcription regulation</keyword>
<dbReference type="Pfam" id="PF01380">
    <property type="entry name" value="SIS"/>
    <property type="match status" value="1"/>
</dbReference>
<dbReference type="Gene3D" id="1.10.10.10">
    <property type="entry name" value="Winged helix-like DNA-binding domain superfamily/Winged helix DNA-binding domain"/>
    <property type="match status" value="1"/>
</dbReference>
<dbReference type="Pfam" id="PF01418">
    <property type="entry name" value="HTH_6"/>
    <property type="match status" value="1"/>
</dbReference>
<dbReference type="InterPro" id="IPR046348">
    <property type="entry name" value="SIS_dom_sf"/>
</dbReference>
<dbReference type="InterPro" id="IPR036388">
    <property type="entry name" value="WH-like_DNA-bd_sf"/>
</dbReference>
<sequence length="298" mass="32429">MPAEKHAPETFDELAALLRARLPGLTRSQRLLAERVLADPEGVAFMTVTELAAAIGVNESTVVRFATGLDLDGFPGLVRLCRERLREQAQLLRRFANLESFAAQARHPIELAAAFDQANITRSMARVDRPAWQATVTALAEAPRVHVMGLRKCYSVAHLLGYLLGLVREDVSVLDGAHGTLTDQLRRVREGDCFVGISIHRYSADTVRAFEWASGRGATAVALTDNPASPLVRTAEHAFYLDTTGVSVLRSMTAFVALVQAMATAVAAERGTEARSALLVEEELLDSFEVYTPGSDDR</sequence>
<dbReference type="InterPro" id="IPR047640">
    <property type="entry name" value="RpiR-like"/>
</dbReference>
<dbReference type="SUPFAM" id="SSF46689">
    <property type="entry name" value="Homeodomain-like"/>
    <property type="match status" value="1"/>
</dbReference>
<dbReference type="PANTHER" id="PTHR30514">
    <property type="entry name" value="GLUCOKINASE"/>
    <property type="match status" value="1"/>
</dbReference>
<reference evidence="6 7" key="1">
    <citation type="submission" date="2022-11" db="EMBL/GenBank/DDBJ databases">
        <title>Draft genome sequence of Saccharopolyspora sp. WRP15-2 isolated from rhizosphere soils of wild rice in Thailand.</title>
        <authorList>
            <person name="Duangmal K."/>
            <person name="Kammanee S."/>
            <person name="Muangham S."/>
        </authorList>
    </citation>
    <scope>NUCLEOTIDE SEQUENCE [LARGE SCALE GENOMIC DNA]</scope>
    <source>
        <strain evidence="6 7">WRP15-2</strain>
    </source>
</reference>
<dbReference type="PANTHER" id="PTHR30514:SF18">
    <property type="entry name" value="RPIR-FAMILY TRANSCRIPTIONAL REGULATOR"/>
    <property type="match status" value="1"/>
</dbReference>
<dbReference type="CDD" id="cd05013">
    <property type="entry name" value="SIS_RpiR"/>
    <property type="match status" value="1"/>
</dbReference>
<dbReference type="InterPro" id="IPR000281">
    <property type="entry name" value="HTH_RpiR"/>
</dbReference>
<dbReference type="PROSITE" id="PS51071">
    <property type="entry name" value="HTH_RPIR"/>
    <property type="match status" value="1"/>
</dbReference>
<proteinExistence type="predicted"/>
<comment type="caution">
    <text evidence="6">The sequence shown here is derived from an EMBL/GenBank/DDBJ whole genome shotgun (WGS) entry which is preliminary data.</text>
</comment>
<name>A0ABT4USI7_9PSEU</name>
<evidence type="ECO:0000259" key="4">
    <source>
        <dbReference type="PROSITE" id="PS51071"/>
    </source>
</evidence>
<dbReference type="RefSeq" id="WP_270947248.1">
    <property type="nucleotide sequence ID" value="NZ_JAQGLA010000004.1"/>
</dbReference>
<evidence type="ECO:0000313" key="6">
    <source>
        <dbReference type="EMBL" id="MDA3624680.1"/>
    </source>
</evidence>
<dbReference type="EMBL" id="JAQGLA010000004">
    <property type="protein sequence ID" value="MDA3624680.1"/>
    <property type="molecule type" value="Genomic_DNA"/>
</dbReference>
<dbReference type="InterPro" id="IPR009057">
    <property type="entry name" value="Homeodomain-like_sf"/>
</dbReference>
<dbReference type="Gene3D" id="3.40.50.10490">
    <property type="entry name" value="Glucose-6-phosphate isomerase like protein, domain 1"/>
    <property type="match status" value="1"/>
</dbReference>
<protein>
    <submittedName>
        <fullName evidence="6">MurR/RpiR family transcriptional regulator</fullName>
    </submittedName>
</protein>